<dbReference type="EMBL" id="VIVN01000001">
    <property type="protein sequence ID" value="TWE09049.1"/>
    <property type="molecule type" value="Genomic_DNA"/>
</dbReference>
<proteinExistence type="predicted"/>
<evidence type="ECO:0000313" key="1">
    <source>
        <dbReference type="EMBL" id="TWE09049.1"/>
    </source>
</evidence>
<gene>
    <name evidence="1" type="ORF">FB550_1011081</name>
</gene>
<protein>
    <submittedName>
        <fullName evidence="1">Uncharacterized protein</fullName>
    </submittedName>
</protein>
<dbReference type="Proteomes" id="UP000319671">
    <property type="component" value="Unassembled WGS sequence"/>
</dbReference>
<dbReference type="AlphaFoldDB" id="A0A561E0A8"/>
<sequence length="103" mass="11642">MNIMMLTKNYLISLGGIMQNQSVDPQTLDLLHKAFEIVLKQNKISYNKIGIAEEGDQLLFLYETKEEKVHVFKWSKEASVGKSIGTLAQSVLTPIIPHLRLLS</sequence>
<evidence type="ECO:0000313" key="2">
    <source>
        <dbReference type="Proteomes" id="UP000319671"/>
    </source>
</evidence>
<comment type="caution">
    <text evidence="1">The sequence shown here is derived from an EMBL/GenBank/DDBJ whole genome shotgun (WGS) entry which is preliminary data.</text>
</comment>
<name>A0A561E0A8_9BACI</name>
<reference evidence="1 2" key="1">
    <citation type="submission" date="2019-06" db="EMBL/GenBank/DDBJ databases">
        <title>Sorghum-associated microbial communities from plants grown in Nebraska, USA.</title>
        <authorList>
            <person name="Schachtman D."/>
        </authorList>
    </citation>
    <scope>NUCLEOTIDE SEQUENCE [LARGE SCALE GENOMIC DNA]</scope>
    <source>
        <strain evidence="1 2">2482</strain>
    </source>
</reference>
<keyword evidence="2" id="KW-1185">Reference proteome</keyword>
<accession>A0A561E0A8</accession>
<organism evidence="1 2">
    <name type="scientific">Neobacillus bataviensis</name>
    <dbReference type="NCBI Taxonomy" id="220685"/>
    <lineage>
        <taxon>Bacteria</taxon>
        <taxon>Bacillati</taxon>
        <taxon>Bacillota</taxon>
        <taxon>Bacilli</taxon>
        <taxon>Bacillales</taxon>
        <taxon>Bacillaceae</taxon>
        <taxon>Neobacillus</taxon>
    </lineage>
</organism>